<evidence type="ECO:0000313" key="2">
    <source>
        <dbReference type="Proteomes" id="UP001527099"/>
    </source>
</evidence>
<dbReference type="RefSeq" id="WP_244280073.1">
    <property type="nucleotide sequence ID" value="NZ_JAMDMW010000006.1"/>
</dbReference>
<gene>
    <name evidence="1" type="ORF">M5X19_03555</name>
</gene>
<comment type="caution">
    <text evidence="1">The sequence shown here is derived from an EMBL/GenBank/DDBJ whole genome shotgun (WGS) entry which is preliminary data.</text>
</comment>
<proteinExistence type="predicted"/>
<sequence length="52" mass="5866">MKHVQIVKMNEESAAVSAPFRSDGRSLTAYGDYAYVLERIQSVLGEKYGHDF</sequence>
<reference evidence="1 2" key="1">
    <citation type="submission" date="2022-05" db="EMBL/GenBank/DDBJ databases">
        <title>Genome Sequencing of Bee-Associated Microbes.</title>
        <authorList>
            <person name="Dunlap C."/>
        </authorList>
    </citation>
    <scope>NUCLEOTIDE SEQUENCE [LARGE SCALE GENOMIC DNA]</scope>
    <source>
        <strain evidence="1 2">NRRL B-14421</strain>
    </source>
</reference>
<dbReference type="EMBL" id="JAMDMX010000008">
    <property type="protein sequence ID" value="MCY9692003.1"/>
    <property type="molecule type" value="Genomic_DNA"/>
</dbReference>
<name>A0ABT4G744_9BACL</name>
<organism evidence="1 2">
    <name type="scientific">Paenibacillus alginolyticus</name>
    <dbReference type="NCBI Taxonomy" id="59839"/>
    <lineage>
        <taxon>Bacteria</taxon>
        <taxon>Bacillati</taxon>
        <taxon>Bacillota</taxon>
        <taxon>Bacilli</taxon>
        <taxon>Bacillales</taxon>
        <taxon>Paenibacillaceae</taxon>
        <taxon>Paenibacillus</taxon>
    </lineage>
</organism>
<protein>
    <submittedName>
        <fullName evidence="1">Uncharacterized protein</fullName>
    </submittedName>
</protein>
<accession>A0ABT4G744</accession>
<dbReference type="Proteomes" id="UP001527099">
    <property type="component" value="Unassembled WGS sequence"/>
</dbReference>
<keyword evidence="2" id="KW-1185">Reference proteome</keyword>
<evidence type="ECO:0000313" key="1">
    <source>
        <dbReference type="EMBL" id="MCY9692003.1"/>
    </source>
</evidence>